<gene>
    <name evidence="1" type="ORF">GCM10011515_23320</name>
</gene>
<dbReference type="EMBL" id="BMKL01000001">
    <property type="protein sequence ID" value="GGE03047.1"/>
    <property type="molecule type" value="Genomic_DNA"/>
</dbReference>
<name>A0ABQ1SDM5_9SPHN</name>
<keyword evidence="2" id="KW-1185">Reference proteome</keyword>
<evidence type="ECO:0000313" key="1">
    <source>
        <dbReference type="EMBL" id="GGE03047.1"/>
    </source>
</evidence>
<accession>A0ABQ1SDM5</accession>
<protein>
    <submittedName>
        <fullName evidence="1">Uncharacterized protein</fullName>
    </submittedName>
</protein>
<proteinExistence type="predicted"/>
<dbReference type="Proteomes" id="UP000619041">
    <property type="component" value="Unassembled WGS sequence"/>
</dbReference>
<comment type="caution">
    <text evidence="1">The sequence shown here is derived from an EMBL/GenBank/DDBJ whole genome shotgun (WGS) entry which is preliminary data.</text>
</comment>
<reference evidence="2" key="1">
    <citation type="journal article" date="2019" name="Int. J. Syst. Evol. Microbiol.">
        <title>The Global Catalogue of Microorganisms (GCM) 10K type strain sequencing project: providing services to taxonomists for standard genome sequencing and annotation.</title>
        <authorList>
            <consortium name="The Broad Institute Genomics Platform"/>
            <consortium name="The Broad Institute Genome Sequencing Center for Infectious Disease"/>
            <person name="Wu L."/>
            <person name="Ma J."/>
        </authorList>
    </citation>
    <scope>NUCLEOTIDE SEQUENCE [LARGE SCALE GENOMIC DNA]</scope>
    <source>
        <strain evidence="2">CGMCC 1.15959</strain>
    </source>
</reference>
<organism evidence="1 2">
    <name type="scientific">Tsuneonella deserti</name>
    <dbReference type="NCBI Taxonomy" id="2035528"/>
    <lineage>
        <taxon>Bacteria</taxon>
        <taxon>Pseudomonadati</taxon>
        <taxon>Pseudomonadota</taxon>
        <taxon>Alphaproteobacteria</taxon>
        <taxon>Sphingomonadales</taxon>
        <taxon>Erythrobacteraceae</taxon>
        <taxon>Tsuneonella</taxon>
    </lineage>
</organism>
<evidence type="ECO:0000313" key="2">
    <source>
        <dbReference type="Proteomes" id="UP000619041"/>
    </source>
</evidence>
<sequence length="106" mass="11086">MERVKLGGLEEGDHCGGAPVTDHAYVCSEVALPSPVKALAWCLPGQKVTPMRPPKQGKAMVATSRLVRGTRVFGVVRVIGSAGSQWRFAGQPRPSSGGAFDSLVGL</sequence>